<reference evidence="4 5" key="1">
    <citation type="submission" date="2020-08" db="EMBL/GenBank/DDBJ databases">
        <title>Genomic Encyclopedia of Type Strains, Phase III (KMG-III): the genomes of soil and plant-associated and newly described type strains.</title>
        <authorList>
            <person name="Whitman W."/>
        </authorList>
    </citation>
    <scope>NUCLEOTIDE SEQUENCE [LARGE SCALE GENOMIC DNA]</scope>
    <source>
        <strain evidence="4 5">CECT 8088</strain>
    </source>
</reference>
<feature type="domain" description="Transglycosylase SLT" evidence="3">
    <location>
        <begin position="30"/>
        <end position="163"/>
    </location>
</feature>
<keyword evidence="5" id="KW-1185">Reference proteome</keyword>
<dbReference type="Gene3D" id="1.10.530.10">
    <property type="match status" value="1"/>
</dbReference>
<organism evidence="4 5">
    <name type="scientific">Endobacter medicaginis</name>
    <dbReference type="NCBI Taxonomy" id="1181271"/>
    <lineage>
        <taxon>Bacteria</taxon>
        <taxon>Pseudomonadati</taxon>
        <taxon>Pseudomonadota</taxon>
        <taxon>Alphaproteobacteria</taxon>
        <taxon>Acetobacterales</taxon>
        <taxon>Acetobacteraceae</taxon>
        <taxon>Endobacter</taxon>
    </lineage>
</organism>
<protein>
    <submittedName>
        <fullName evidence="4">Type IV secretion system protein VirB1</fullName>
    </submittedName>
</protein>
<comment type="caution">
    <text evidence="4">The sequence shown here is derived from an EMBL/GenBank/DDBJ whole genome shotgun (WGS) entry which is preliminary data.</text>
</comment>
<name>A0A839V6Q7_9PROT</name>
<dbReference type="Proteomes" id="UP000557688">
    <property type="component" value="Unassembled WGS sequence"/>
</dbReference>
<evidence type="ECO:0000313" key="4">
    <source>
        <dbReference type="EMBL" id="MBB3175242.1"/>
    </source>
</evidence>
<sequence length="239" mass="24740">MATASLLFTLGTAHATPLDQALFSSLTVKCAANVAPLTMASIAATETGFEPYTVHDNTTRTSGVFQTAAEATNVASRLVAVGDSVDLGLMQINSKNLPMLGLSVADTFDPCTSLSAAALILGDAYTGGSTHDEQQAALRVAISRYNTGDSERGFTNGYVGKVDRHAAKFVPALDVRPDPDAKPLSAPTAADAAPTDPNAPPGWDVWASYDYQAAKDAGKRPSPEPATPTAQPASAIVFQ</sequence>
<evidence type="ECO:0000256" key="1">
    <source>
        <dbReference type="ARBA" id="ARBA00009387"/>
    </source>
</evidence>
<comment type="similarity">
    <text evidence="1">Belongs to the virb1 family.</text>
</comment>
<dbReference type="InterPro" id="IPR023346">
    <property type="entry name" value="Lysozyme-like_dom_sf"/>
</dbReference>
<feature type="compositionally biased region" description="Low complexity" evidence="2">
    <location>
        <begin position="186"/>
        <end position="196"/>
    </location>
</feature>
<evidence type="ECO:0000313" key="5">
    <source>
        <dbReference type="Proteomes" id="UP000557688"/>
    </source>
</evidence>
<evidence type="ECO:0000256" key="2">
    <source>
        <dbReference type="SAM" id="MobiDB-lite"/>
    </source>
</evidence>
<proteinExistence type="inferred from homology"/>
<dbReference type="Pfam" id="PF01464">
    <property type="entry name" value="SLT"/>
    <property type="match status" value="1"/>
</dbReference>
<dbReference type="AlphaFoldDB" id="A0A839V6Q7"/>
<gene>
    <name evidence="4" type="ORF">FHR90_003096</name>
</gene>
<dbReference type="SUPFAM" id="SSF53955">
    <property type="entry name" value="Lysozyme-like"/>
    <property type="match status" value="1"/>
</dbReference>
<dbReference type="RefSeq" id="WP_246330315.1">
    <property type="nucleotide sequence ID" value="NZ_JABXXQ010000007.1"/>
</dbReference>
<accession>A0A839V6Q7</accession>
<feature type="region of interest" description="Disordered" evidence="2">
    <location>
        <begin position="174"/>
        <end position="239"/>
    </location>
</feature>
<dbReference type="EMBL" id="JACHXV010000022">
    <property type="protein sequence ID" value="MBB3175242.1"/>
    <property type="molecule type" value="Genomic_DNA"/>
</dbReference>
<evidence type="ECO:0000259" key="3">
    <source>
        <dbReference type="Pfam" id="PF01464"/>
    </source>
</evidence>
<dbReference type="CDD" id="cd16892">
    <property type="entry name" value="LT_VirB1-like"/>
    <property type="match status" value="1"/>
</dbReference>
<dbReference type="InterPro" id="IPR008258">
    <property type="entry name" value="Transglycosylase_SLT_dom_1"/>
</dbReference>